<reference evidence="1 2" key="1">
    <citation type="submission" date="2019-02" db="EMBL/GenBank/DDBJ databases">
        <title>Deep-cultivation of Planctomycetes and their phenomic and genomic characterization uncovers novel biology.</title>
        <authorList>
            <person name="Wiegand S."/>
            <person name="Jogler M."/>
            <person name="Boedeker C."/>
            <person name="Pinto D."/>
            <person name="Vollmers J."/>
            <person name="Rivas-Marin E."/>
            <person name="Kohn T."/>
            <person name="Peeters S.H."/>
            <person name="Heuer A."/>
            <person name="Rast P."/>
            <person name="Oberbeckmann S."/>
            <person name="Bunk B."/>
            <person name="Jeske O."/>
            <person name="Meyerdierks A."/>
            <person name="Storesund J.E."/>
            <person name="Kallscheuer N."/>
            <person name="Luecker S."/>
            <person name="Lage O.M."/>
            <person name="Pohl T."/>
            <person name="Merkel B.J."/>
            <person name="Hornburger P."/>
            <person name="Mueller R.-W."/>
            <person name="Bruemmer F."/>
            <person name="Labrenz M."/>
            <person name="Spormann A.M."/>
            <person name="Op den Camp H."/>
            <person name="Overmann J."/>
            <person name="Amann R."/>
            <person name="Jetten M.S.M."/>
            <person name="Mascher T."/>
            <person name="Medema M.H."/>
            <person name="Devos D.P."/>
            <person name="Kaster A.-K."/>
            <person name="Ovreas L."/>
            <person name="Rohde M."/>
            <person name="Galperin M.Y."/>
            <person name="Jogler C."/>
        </authorList>
    </citation>
    <scope>NUCLEOTIDE SEQUENCE [LARGE SCALE GENOMIC DNA]</scope>
    <source>
        <strain evidence="1 2">Q31a</strain>
    </source>
</reference>
<proteinExistence type="predicted"/>
<protein>
    <submittedName>
        <fullName evidence="1">Uncharacterized protein</fullName>
    </submittedName>
</protein>
<dbReference type="EMBL" id="CP036298">
    <property type="protein sequence ID" value="QDV26060.1"/>
    <property type="molecule type" value="Genomic_DNA"/>
</dbReference>
<gene>
    <name evidence="1" type="ORF">Q31a_44310</name>
</gene>
<dbReference type="AlphaFoldDB" id="A0A518GC09"/>
<name>A0A518GC09_9BACT</name>
<evidence type="ECO:0000313" key="1">
    <source>
        <dbReference type="EMBL" id="QDV26060.1"/>
    </source>
</evidence>
<accession>A0A518GC09</accession>
<dbReference type="OrthoDB" id="266561at2"/>
<organism evidence="1 2">
    <name type="scientific">Aureliella helgolandensis</name>
    <dbReference type="NCBI Taxonomy" id="2527968"/>
    <lineage>
        <taxon>Bacteria</taxon>
        <taxon>Pseudomonadati</taxon>
        <taxon>Planctomycetota</taxon>
        <taxon>Planctomycetia</taxon>
        <taxon>Pirellulales</taxon>
        <taxon>Pirellulaceae</taxon>
        <taxon>Aureliella</taxon>
    </lineage>
</organism>
<keyword evidence="2" id="KW-1185">Reference proteome</keyword>
<dbReference type="RefSeq" id="WP_145081936.1">
    <property type="nucleotide sequence ID" value="NZ_CP036298.1"/>
</dbReference>
<dbReference type="Proteomes" id="UP000318017">
    <property type="component" value="Chromosome"/>
</dbReference>
<sequence length="234" mass="27342">MASQPASTTPSTSVRNRRTSYRCVATSPAGLVQQVAVSYLRHGYWYYVTGQIPESKDPETVDRKLLTKYDIDITERQRAYRKQQGLANMQYIRFERWFILLITDGHHPFKQEEKQQIRDCRRHPIKFNGYSISYRRSGLTPAGGREPKWHSCVRIDNKTYRELKAYFLHRATRRSTDNLAQEFANIPYTRFAPIRRQLLTVLRAVNKSRQSAGFDSIPAAALSLRRVILRPFET</sequence>
<dbReference type="KEGG" id="ahel:Q31a_44310"/>
<evidence type="ECO:0000313" key="2">
    <source>
        <dbReference type="Proteomes" id="UP000318017"/>
    </source>
</evidence>